<dbReference type="EMBL" id="FOIB01000007">
    <property type="protein sequence ID" value="SEU27486.1"/>
    <property type="molecule type" value="Genomic_DNA"/>
</dbReference>
<evidence type="ECO:0000313" key="4">
    <source>
        <dbReference type="Proteomes" id="UP000183760"/>
    </source>
</evidence>
<evidence type="ECO:0000313" key="2">
    <source>
        <dbReference type="EMBL" id="GEN12305.1"/>
    </source>
</evidence>
<evidence type="ECO:0000313" key="3">
    <source>
        <dbReference type="EMBL" id="SEU27486.1"/>
    </source>
</evidence>
<dbReference type="AlphaFoldDB" id="A0A511TDR9"/>
<protein>
    <submittedName>
        <fullName evidence="3">Uncharacterized conserved protein</fullName>
    </submittedName>
</protein>
<dbReference type="Proteomes" id="UP000183760">
    <property type="component" value="Unassembled WGS sequence"/>
</dbReference>
<dbReference type="OrthoDB" id="48956at2"/>
<reference evidence="3 4" key="1">
    <citation type="submission" date="2016-10" db="EMBL/GenBank/DDBJ databases">
        <authorList>
            <person name="Varghese N."/>
            <person name="Submissions S."/>
        </authorList>
    </citation>
    <scope>NUCLEOTIDE SEQUENCE [LARGE SCALE GENOMIC DNA]</scope>
    <source>
        <strain evidence="3 4">DSM 16525</strain>
    </source>
</reference>
<proteinExistence type="predicted"/>
<dbReference type="RefSeq" id="WP_074957094.1">
    <property type="nucleotide sequence ID" value="NZ_BJXR01000059.1"/>
</dbReference>
<evidence type="ECO:0000313" key="5">
    <source>
        <dbReference type="Proteomes" id="UP000321514"/>
    </source>
</evidence>
<feature type="region of interest" description="Disordered" evidence="1">
    <location>
        <begin position="25"/>
        <end position="73"/>
    </location>
</feature>
<accession>A0A511TDR9</accession>
<evidence type="ECO:0000256" key="1">
    <source>
        <dbReference type="SAM" id="MobiDB-lite"/>
    </source>
</evidence>
<reference evidence="2 5" key="2">
    <citation type="submission" date="2019-07" db="EMBL/GenBank/DDBJ databases">
        <title>Whole genome shotgun sequence of Myxococcus fulvus NBRC 100333.</title>
        <authorList>
            <person name="Hosoyama A."/>
            <person name="Uohara A."/>
            <person name="Ohji S."/>
            <person name="Ichikawa N."/>
        </authorList>
    </citation>
    <scope>NUCLEOTIDE SEQUENCE [LARGE SCALE GENOMIC DNA]</scope>
    <source>
        <strain evidence="2 5">NBRC 100333</strain>
    </source>
</reference>
<dbReference type="Pfam" id="PF08309">
    <property type="entry name" value="LVIVD"/>
    <property type="match status" value="4"/>
</dbReference>
<name>A0A511TDR9_MYXFU</name>
<gene>
    <name evidence="2" type="ORF">MFU01_73420</name>
    <name evidence="3" type="ORF">SAMN05443572_107459</name>
</gene>
<keyword evidence="4" id="KW-1185">Reference proteome</keyword>
<dbReference type="Proteomes" id="UP000321514">
    <property type="component" value="Unassembled WGS sequence"/>
</dbReference>
<dbReference type="SUPFAM" id="SSF50969">
    <property type="entry name" value="YVTN repeat-like/Quinoprotein amine dehydrogenase"/>
    <property type="match status" value="1"/>
</dbReference>
<sequence>MQTPLSPWRFLCVLLPLLIACGDSDSGKDAGSLPDSGTQDSGPPPEDAGTTDGGLPPDDAGTPDSGPPPWDGTYTVLEDKGDWFDKGRYDTCQFLDAENLDPQLCQSLSTFDLASCSTEQLSGIEGQGIFQLTTRAELRVRPGRPNSTAVGNGSNAFQLSLDGSRDAMSNAPLLARVTEGGTFFVAGRRTVRTPSGDAVTTTALAGCHVPSPGVITGCYVSCLDSPISGYSKTLGTFEAHRMTWAPGEGESSGGIARVGEASTPVGMPVDIYVAKEHAYVVSLERAPRLGGLSVFDVRDRTNPTLVKTINIPGDGAWNGVWAKGDALYIASDSSGLVVFDITDPANPVFVRRAEGPSHVHTVLVVGNRLYANSAGVATYVYDLTTPLAPALLQLVTPTPGGFSGGPHDVFVYENRLYVSNADSGYSIMDITDLDNVQHLGNYTPPGGFVYAHHSAVGTFAGRTIAFEGGEGPGTHVRVLDVTDPTNIPLIGTFRMRPPTSIHNMLLRGNLLYVAWYQEGLRVLDVSHPTQPRQVAHFNTFREDDPGRRAGSLEGAFGVRIPGDGYVYVVDSARGLIIVNEP</sequence>
<dbReference type="Gene3D" id="2.130.10.10">
    <property type="entry name" value="YVTN repeat-like/Quinoprotein amine dehydrogenase"/>
    <property type="match status" value="1"/>
</dbReference>
<comment type="caution">
    <text evidence="2">The sequence shown here is derived from an EMBL/GenBank/DDBJ whole genome shotgun (WGS) entry which is preliminary data.</text>
</comment>
<dbReference type="InterPro" id="IPR011044">
    <property type="entry name" value="Quino_amine_DH_bsu"/>
</dbReference>
<dbReference type="STRING" id="1334629.MFUL124B02_21695"/>
<dbReference type="EMBL" id="BJXR01000059">
    <property type="protein sequence ID" value="GEN12305.1"/>
    <property type="molecule type" value="Genomic_DNA"/>
</dbReference>
<dbReference type="InterPro" id="IPR013211">
    <property type="entry name" value="LVIVD"/>
</dbReference>
<organism evidence="2 5">
    <name type="scientific">Myxococcus fulvus</name>
    <dbReference type="NCBI Taxonomy" id="33"/>
    <lineage>
        <taxon>Bacteria</taxon>
        <taxon>Pseudomonadati</taxon>
        <taxon>Myxococcota</taxon>
        <taxon>Myxococcia</taxon>
        <taxon>Myxococcales</taxon>
        <taxon>Cystobacterineae</taxon>
        <taxon>Myxococcaceae</taxon>
        <taxon>Myxococcus</taxon>
    </lineage>
</organism>
<dbReference type="InterPro" id="IPR015943">
    <property type="entry name" value="WD40/YVTN_repeat-like_dom_sf"/>
</dbReference>